<dbReference type="AlphaFoldDB" id="A0A067CMK3"/>
<gene>
    <name evidence="12" type="ORF">SPRG_04373</name>
</gene>
<keyword evidence="2 7" id="KW-0378">Hydrolase</keyword>
<dbReference type="SMART" id="SM00148">
    <property type="entry name" value="PLCXc"/>
    <property type="match status" value="1"/>
</dbReference>
<dbReference type="PROSITE" id="PS50004">
    <property type="entry name" value="C2"/>
    <property type="match status" value="1"/>
</dbReference>
<dbReference type="InterPro" id="IPR000909">
    <property type="entry name" value="PLipase_C_PInositol-sp_X_dom"/>
</dbReference>
<dbReference type="InterPro" id="IPR002048">
    <property type="entry name" value="EF_hand_dom"/>
</dbReference>
<keyword evidence="5 7" id="KW-0443">Lipid metabolism</keyword>
<dbReference type="SMART" id="SM00239">
    <property type="entry name" value="C2"/>
    <property type="match status" value="1"/>
</dbReference>
<evidence type="ECO:0000313" key="12">
    <source>
        <dbReference type="EMBL" id="KDO30470.1"/>
    </source>
</evidence>
<evidence type="ECO:0000256" key="5">
    <source>
        <dbReference type="ARBA" id="ARBA00023098"/>
    </source>
</evidence>
<evidence type="ECO:0000313" key="13">
    <source>
        <dbReference type="Proteomes" id="UP000030745"/>
    </source>
</evidence>
<dbReference type="InterPro" id="IPR035892">
    <property type="entry name" value="C2_domain_sf"/>
</dbReference>
<dbReference type="OrthoDB" id="269822at2759"/>
<dbReference type="PROSITE" id="PS50007">
    <property type="entry name" value="PIPLC_X_DOMAIN"/>
    <property type="match status" value="1"/>
</dbReference>
<dbReference type="OMA" id="LAVYCHA"/>
<dbReference type="Pfam" id="PF00387">
    <property type="entry name" value="PI-PLC-Y"/>
    <property type="match status" value="1"/>
</dbReference>
<dbReference type="VEuPathDB" id="FungiDB:SPRG_04373"/>
<dbReference type="InterPro" id="IPR001192">
    <property type="entry name" value="PI-PLC_fam"/>
</dbReference>
<evidence type="ECO:0000259" key="9">
    <source>
        <dbReference type="PROSITE" id="PS50004"/>
    </source>
</evidence>
<dbReference type="Gene3D" id="2.60.40.150">
    <property type="entry name" value="C2 domain"/>
    <property type="match status" value="1"/>
</dbReference>
<feature type="domain" description="EF-hand" evidence="11">
    <location>
        <begin position="208"/>
        <end position="243"/>
    </location>
</feature>
<dbReference type="PRINTS" id="PR00390">
    <property type="entry name" value="PHPHLIPASEC"/>
</dbReference>
<evidence type="ECO:0000256" key="1">
    <source>
        <dbReference type="ARBA" id="ARBA00012368"/>
    </source>
</evidence>
<dbReference type="InterPro" id="IPR001711">
    <property type="entry name" value="PLipase_C_Pinositol-sp_Y"/>
</dbReference>
<dbReference type="KEGG" id="spar:SPRG_04373"/>
<feature type="region of interest" description="Disordered" evidence="8">
    <location>
        <begin position="465"/>
        <end position="490"/>
    </location>
</feature>
<dbReference type="GO" id="GO:0016042">
    <property type="term" value="P:lipid catabolic process"/>
    <property type="evidence" value="ECO:0007669"/>
    <property type="project" value="UniProtKB-KW"/>
</dbReference>
<keyword evidence="13" id="KW-1185">Reference proteome</keyword>
<dbReference type="InterPro" id="IPR017946">
    <property type="entry name" value="PLC-like_Pdiesterase_TIM-brl"/>
</dbReference>
<dbReference type="Pfam" id="PF13499">
    <property type="entry name" value="EF-hand_7"/>
    <property type="match status" value="1"/>
</dbReference>
<dbReference type="CDD" id="cd00275">
    <property type="entry name" value="C2_PLC_like"/>
    <property type="match status" value="1"/>
</dbReference>
<keyword evidence="3" id="KW-0106">Calcium</keyword>
<comment type="catalytic activity">
    <reaction evidence="7">
        <text>a 1,2-diacyl-sn-glycero-3-phospho-(1D-myo-inositol-4,5-bisphosphate) + H2O = 1D-myo-inositol 1,4,5-trisphosphate + a 1,2-diacyl-sn-glycerol + H(+)</text>
        <dbReference type="Rhea" id="RHEA:33179"/>
        <dbReference type="ChEBI" id="CHEBI:15377"/>
        <dbReference type="ChEBI" id="CHEBI:15378"/>
        <dbReference type="ChEBI" id="CHEBI:17815"/>
        <dbReference type="ChEBI" id="CHEBI:58456"/>
        <dbReference type="ChEBI" id="CHEBI:203600"/>
        <dbReference type="EC" id="3.1.4.11"/>
    </reaction>
</comment>
<dbReference type="GO" id="GO:0004435">
    <property type="term" value="F:phosphatidylinositol-4,5-bisphosphate phospholipase C activity"/>
    <property type="evidence" value="ECO:0007669"/>
    <property type="project" value="UniProtKB-EC"/>
</dbReference>
<keyword evidence="4 7" id="KW-0442">Lipid degradation</keyword>
<dbReference type="PROSITE" id="PS50222">
    <property type="entry name" value="EF_HAND_2"/>
    <property type="match status" value="1"/>
</dbReference>
<feature type="region of interest" description="Disordered" evidence="8">
    <location>
        <begin position="1"/>
        <end position="24"/>
    </location>
</feature>
<dbReference type="InterPro" id="IPR011993">
    <property type="entry name" value="PH-like_dom_sf"/>
</dbReference>
<organism evidence="12 13">
    <name type="scientific">Saprolegnia parasitica (strain CBS 223.65)</name>
    <dbReference type="NCBI Taxonomy" id="695850"/>
    <lineage>
        <taxon>Eukaryota</taxon>
        <taxon>Sar</taxon>
        <taxon>Stramenopiles</taxon>
        <taxon>Oomycota</taxon>
        <taxon>Saprolegniomycetes</taxon>
        <taxon>Saprolegniales</taxon>
        <taxon>Saprolegniaceae</taxon>
        <taxon>Saprolegnia</taxon>
    </lineage>
</organism>
<feature type="domain" description="PI-PLC Y-box" evidence="10">
    <location>
        <begin position="496"/>
        <end position="611"/>
    </location>
</feature>
<dbReference type="Gene3D" id="2.30.29.30">
    <property type="entry name" value="Pleckstrin-homology domain (PH domain)/Phosphotyrosine-binding domain (PTB)"/>
    <property type="match status" value="1"/>
</dbReference>
<dbReference type="Pfam" id="PF00168">
    <property type="entry name" value="C2"/>
    <property type="match status" value="1"/>
</dbReference>
<dbReference type="Proteomes" id="UP000030745">
    <property type="component" value="Unassembled WGS sequence"/>
</dbReference>
<dbReference type="SUPFAM" id="SSF50729">
    <property type="entry name" value="PH domain-like"/>
    <property type="match status" value="1"/>
</dbReference>
<reference evidence="12 13" key="1">
    <citation type="journal article" date="2013" name="PLoS Genet.">
        <title>Distinctive expansion of potential virulence genes in the genome of the oomycete fish pathogen Saprolegnia parasitica.</title>
        <authorList>
            <person name="Jiang R.H."/>
            <person name="de Bruijn I."/>
            <person name="Haas B.J."/>
            <person name="Belmonte R."/>
            <person name="Lobach L."/>
            <person name="Christie J."/>
            <person name="van den Ackerveken G."/>
            <person name="Bottin A."/>
            <person name="Bulone V."/>
            <person name="Diaz-Moreno S.M."/>
            <person name="Dumas B."/>
            <person name="Fan L."/>
            <person name="Gaulin E."/>
            <person name="Govers F."/>
            <person name="Grenville-Briggs L.J."/>
            <person name="Horner N.R."/>
            <person name="Levin J.Z."/>
            <person name="Mammella M."/>
            <person name="Meijer H.J."/>
            <person name="Morris P."/>
            <person name="Nusbaum C."/>
            <person name="Oome S."/>
            <person name="Phillips A.J."/>
            <person name="van Rooyen D."/>
            <person name="Rzeszutek E."/>
            <person name="Saraiva M."/>
            <person name="Secombes C.J."/>
            <person name="Seidl M.F."/>
            <person name="Snel B."/>
            <person name="Stassen J.H."/>
            <person name="Sykes S."/>
            <person name="Tripathy S."/>
            <person name="van den Berg H."/>
            <person name="Vega-Arreguin J.C."/>
            <person name="Wawra S."/>
            <person name="Young S.K."/>
            <person name="Zeng Q."/>
            <person name="Dieguez-Uribeondo J."/>
            <person name="Russ C."/>
            <person name="Tyler B.M."/>
            <person name="van West P."/>
        </authorList>
    </citation>
    <scope>NUCLEOTIDE SEQUENCE [LARGE SCALE GENOMIC DNA]</scope>
    <source>
        <strain evidence="12 13">CBS 223.65</strain>
    </source>
</reference>
<dbReference type="Gene3D" id="1.10.238.10">
    <property type="entry name" value="EF-hand"/>
    <property type="match status" value="1"/>
</dbReference>
<keyword evidence="6" id="KW-0807">Transducer</keyword>
<dbReference type="SUPFAM" id="SSF47473">
    <property type="entry name" value="EF-hand"/>
    <property type="match status" value="1"/>
</dbReference>
<accession>A0A067CMK3</accession>
<dbReference type="SMART" id="SM00149">
    <property type="entry name" value="PLCYc"/>
    <property type="match status" value="1"/>
</dbReference>
<dbReference type="EMBL" id="KK583201">
    <property type="protein sequence ID" value="KDO30470.1"/>
    <property type="molecule type" value="Genomic_DNA"/>
</dbReference>
<evidence type="ECO:0000256" key="6">
    <source>
        <dbReference type="ARBA" id="ARBA00023224"/>
    </source>
</evidence>
<dbReference type="STRING" id="695850.A0A067CMK3"/>
<evidence type="ECO:0000256" key="2">
    <source>
        <dbReference type="ARBA" id="ARBA00022801"/>
    </source>
</evidence>
<dbReference type="PROSITE" id="PS50008">
    <property type="entry name" value="PIPLC_Y_DOMAIN"/>
    <property type="match status" value="1"/>
</dbReference>
<feature type="domain" description="C2" evidence="9">
    <location>
        <begin position="600"/>
        <end position="729"/>
    </location>
</feature>
<dbReference type="GO" id="GO:0035556">
    <property type="term" value="P:intracellular signal transduction"/>
    <property type="evidence" value="ECO:0007669"/>
    <property type="project" value="InterPro"/>
</dbReference>
<dbReference type="EC" id="3.1.4.11" evidence="1 7"/>
<dbReference type="CDD" id="cd08558">
    <property type="entry name" value="PI-PLCc_eukaryota"/>
    <property type="match status" value="1"/>
</dbReference>
<sequence length="757" mass="83870">MEKDEDTAAALPPPVAMTSSGRKGQLFKANSRKLQSCTGLPSDEPLLAGEVLRKVDRGGKVASRKYYISEDLFSLKWESKGSLAKLTDALFRSSCTIDMPTIQRIQPGVTTARLHKMDAKQALPRDLCFSIVLASGKCIDILCTDAGQFSRWFHGLRSLVERQRLARAQDPERAFLYQQWIHADVNRDGMLSRAEVLKVTHRLNHASAAKQTMLASFATADADADGELDFDEYCSFMTTVRHRSEIDSLRDLYALEGWTEEVWKTFLTDQGHGTATIPLLVAKYAALNTYEGLRRYLSSPGNAWSKPEMMELHQDMTQPLAHYWIASSHNTYLEGDQLQSSSSVHMYISALLQSCRCVEIDSWDGDDGEPIVYHGHTLTTKIKFLDVIEAIHAHAFETSPFPVILSLENHCGEPQQIKMAAIMVGVFGDALYSIEQAPAEDVLPSPYALRRKILLKGKGRVAKADADAVSDSDSDDAADKSKQPPPKKSSVAAELDALLFFKGTHFHSFGECSGWRAHQMSSFSEGKVKNLSATNDTKLQFTQLNARHVSRMYPSGVRIDSSNYNPMLGWSAGMQLVALNYQTADLPMFMNHGLFSQNGKAGYVLKPDSMRQRVGSFNRDVLAITVRVLSGQHLPKPAGAKTGEIIDPYVVVDVVSETSSLRKTTSAIDNNGLNPVWNATMTFEVLRTALHLVVLTVMEKDLDFDDMIGFAALPLSSIREGYRNVPLYAANGMRTGPYEFATLFCHFSLLRPAVESS</sequence>
<evidence type="ECO:0000259" key="11">
    <source>
        <dbReference type="PROSITE" id="PS50222"/>
    </source>
</evidence>
<dbReference type="InterPro" id="IPR018247">
    <property type="entry name" value="EF_Hand_1_Ca_BS"/>
</dbReference>
<dbReference type="RefSeq" id="XP_012198692.1">
    <property type="nucleotide sequence ID" value="XM_012343302.1"/>
</dbReference>
<dbReference type="InterPro" id="IPR011992">
    <property type="entry name" value="EF-hand-dom_pair"/>
</dbReference>
<proteinExistence type="predicted"/>
<evidence type="ECO:0000259" key="10">
    <source>
        <dbReference type="PROSITE" id="PS50008"/>
    </source>
</evidence>
<dbReference type="FunFam" id="3.20.20.190:FF:000039">
    <property type="entry name" value="Phosphoinositide phospholipase C"/>
    <property type="match status" value="1"/>
</dbReference>
<dbReference type="SUPFAM" id="SSF49562">
    <property type="entry name" value="C2 domain (Calcium/lipid-binding domain, CaLB)"/>
    <property type="match status" value="1"/>
</dbReference>
<dbReference type="GeneID" id="24126821"/>
<dbReference type="PANTHER" id="PTHR10336">
    <property type="entry name" value="PHOSPHOINOSITIDE-SPECIFIC PHOSPHOLIPASE C FAMILY PROTEIN"/>
    <property type="match status" value="1"/>
</dbReference>
<dbReference type="SUPFAM" id="SSF51695">
    <property type="entry name" value="PLC-like phosphodiesterases"/>
    <property type="match status" value="1"/>
</dbReference>
<protein>
    <recommendedName>
        <fullName evidence="1 7">Phosphoinositide phospholipase C</fullName>
        <ecNumber evidence="1 7">3.1.4.11</ecNumber>
    </recommendedName>
</protein>
<dbReference type="SMART" id="SM00054">
    <property type="entry name" value="EFh"/>
    <property type="match status" value="2"/>
</dbReference>
<evidence type="ECO:0000256" key="3">
    <source>
        <dbReference type="ARBA" id="ARBA00022837"/>
    </source>
</evidence>
<evidence type="ECO:0000256" key="4">
    <source>
        <dbReference type="ARBA" id="ARBA00022963"/>
    </source>
</evidence>
<dbReference type="Gene3D" id="3.20.20.190">
    <property type="entry name" value="Phosphatidylinositol (PI) phosphodiesterase"/>
    <property type="match status" value="1"/>
</dbReference>
<evidence type="ECO:0000256" key="7">
    <source>
        <dbReference type="RuleBase" id="RU361133"/>
    </source>
</evidence>
<evidence type="ECO:0000256" key="8">
    <source>
        <dbReference type="SAM" id="MobiDB-lite"/>
    </source>
</evidence>
<dbReference type="Pfam" id="PF00388">
    <property type="entry name" value="PI-PLC-X"/>
    <property type="match status" value="1"/>
</dbReference>
<dbReference type="PROSITE" id="PS00018">
    <property type="entry name" value="EF_HAND_1"/>
    <property type="match status" value="2"/>
</dbReference>
<dbReference type="InterPro" id="IPR000008">
    <property type="entry name" value="C2_dom"/>
</dbReference>
<dbReference type="GO" id="GO:0005509">
    <property type="term" value="F:calcium ion binding"/>
    <property type="evidence" value="ECO:0007669"/>
    <property type="project" value="InterPro"/>
</dbReference>
<name>A0A067CMK3_SAPPC</name>